<sequence>MALIVFLSYFSVSPWDTVMKQKTYMTAMCMAFPILIAVMTSMVAEDEYISGNYQNLLGSYNRKWSALMSKFLVLAALGGLSTIIAVMGFYLGFANMTLSLPLLTYVMLTFILIGCSLFLYAFHLFLSLRFSKAVSIGIGIFEALIAALFRTGMGDGRWPFFPCSWSIRFTWFTVMQQSHDVISPDPLMGLGVILGVGVTMLSILMLMVWFENWDGHKSEE</sequence>
<evidence type="ECO:0000256" key="1">
    <source>
        <dbReference type="SAM" id="Phobius"/>
    </source>
</evidence>
<evidence type="ECO:0000313" key="3">
    <source>
        <dbReference type="Proteomes" id="UP000036873"/>
    </source>
</evidence>
<dbReference type="EMBL" id="LGYO01000067">
    <property type="protein sequence ID" value="KNZ40354.1"/>
    <property type="molecule type" value="Genomic_DNA"/>
</dbReference>
<feature type="transmembrane region" description="Helical" evidence="1">
    <location>
        <begin position="187"/>
        <end position="210"/>
    </location>
</feature>
<dbReference type="InterPro" id="IPR022294">
    <property type="entry name" value="ABC-transptr_permeasesu"/>
</dbReference>
<feature type="transmembrane region" description="Helical" evidence="1">
    <location>
        <begin position="24"/>
        <end position="44"/>
    </location>
</feature>
<accession>A0A0L6TVS4</accession>
<protein>
    <recommendedName>
        <fullName evidence="4">Lantibiotic immunity ABC transporter MutG family permease subunit</fullName>
    </recommendedName>
</protein>
<dbReference type="STRING" id="52689.AKG39_18280"/>
<dbReference type="Proteomes" id="UP000036873">
    <property type="component" value="Unassembled WGS sequence"/>
</dbReference>
<evidence type="ECO:0008006" key="4">
    <source>
        <dbReference type="Google" id="ProtNLM"/>
    </source>
</evidence>
<name>A0A0L6TVS4_9FIRM</name>
<proteinExistence type="predicted"/>
<reference evidence="3" key="1">
    <citation type="submission" date="2015-07" db="EMBL/GenBank/DDBJ databases">
        <title>Draft genome sequence of Acetobacterium bakii DSM 8293, a potential psychrophilic chemical producer through syngas fermentation.</title>
        <authorList>
            <person name="Song Y."/>
            <person name="Hwang S."/>
            <person name="Cho B.-K."/>
        </authorList>
    </citation>
    <scope>NUCLEOTIDE SEQUENCE [LARGE SCALE GENOMIC DNA]</scope>
    <source>
        <strain evidence="3">DSM 8239</strain>
    </source>
</reference>
<keyword evidence="1" id="KW-0812">Transmembrane</keyword>
<organism evidence="2 3">
    <name type="scientific">Acetobacterium bakii</name>
    <dbReference type="NCBI Taxonomy" id="52689"/>
    <lineage>
        <taxon>Bacteria</taxon>
        <taxon>Bacillati</taxon>
        <taxon>Bacillota</taxon>
        <taxon>Clostridia</taxon>
        <taxon>Eubacteriales</taxon>
        <taxon>Eubacteriaceae</taxon>
        <taxon>Acetobacterium</taxon>
    </lineage>
</organism>
<dbReference type="NCBIfam" id="TIGR03733">
    <property type="entry name" value="lanti_perm_MutG"/>
    <property type="match status" value="1"/>
</dbReference>
<keyword evidence="1" id="KW-0472">Membrane</keyword>
<evidence type="ECO:0000313" key="2">
    <source>
        <dbReference type="EMBL" id="KNZ40354.1"/>
    </source>
</evidence>
<feature type="transmembrane region" description="Helical" evidence="1">
    <location>
        <begin position="133"/>
        <end position="152"/>
    </location>
</feature>
<gene>
    <name evidence="2" type="ORF">AKG39_18280</name>
</gene>
<dbReference type="CDD" id="cd21808">
    <property type="entry name" value="ABC-2_lan_permease_MutG"/>
    <property type="match status" value="1"/>
</dbReference>
<feature type="transmembrane region" description="Helical" evidence="1">
    <location>
        <begin position="71"/>
        <end position="93"/>
    </location>
</feature>
<feature type="transmembrane region" description="Helical" evidence="1">
    <location>
        <begin position="105"/>
        <end position="126"/>
    </location>
</feature>
<dbReference type="AlphaFoldDB" id="A0A0L6TVS4"/>
<keyword evidence="1" id="KW-1133">Transmembrane helix</keyword>
<comment type="caution">
    <text evidence="2">The sequence shown here is derived from an EMBL/GenBank/DDBJ whole genome shotgun (WGS) entry which is preliminary data.</text>
</comment>
<keyword evidence="3" id="KW-1185">Reference proteome</keyword>